<dbReference type="STRING" id="1121429.SAMN02745133_00308"/>
<evidence type="ECO:0000313" key="1">
    <source>
        <dbReference type="EMBL" id="SHE38027.1"/>
    </source>
</evidence>
<evidence type="ECO:0000313" key="2">
    <source>
        <dbReference type="Proteomes" id="UP000184148"/>
    </source>
</evidence>
<gene>
    <name evidence="1" type="ORF">SAMN02745133_00308</name>
</gene>
<reference evidence="2" key="1">
    <citation type="submission" date="2016-11" db="EMBL/GenBank/DDBJ databases">
        <authorList>
            <person name="Varghese N."/>
            <person name="Submissions S."/>
        </authorList>
    </citation>
    <scope>NUCLEOTIDE SEQUENCE [LARGE SCALE GENOMIC DNA]</scope>
    <source>
        <strain evidence="2">DSM 12395</strain>
    </source>
</reference>
<dbReference type="Gene3D" id="3.30.930.10">
    <property type="entry name" value="Bira Bifunctional Protein, Domain 2"/>
    <property type="match status" value="1"/>
</dbReference>
<dbReference type="Pfam" id="PF04017">
    <property type="entry name" value="DUF366"/>
    <property type="match status" value="1"/>
</dbReference>
<dbReference type="InterPro" id="IPR007162">
    <property type="entry name" value="DUF366"/>
</dbReference>
<dbReference type="AlphaFoldDB" id="A0A1M4T196"/>
<accession>A0A1M4T196</accession>
<protein>
    <recommendedName>
        <fullName evidence="3">DUF366 domain-containing protein</fullName>
    </recommendedName>
</protein>
<name>A0A1M4T196_9FIRM</name>
<dbReference type="OrthoDB" id="9788500at2"/>
<dbReference type="SUPFAM" id="SSF55681">
    <property type="entry name" value="Class II aaRS and biotin synthetases"/>
    <property type="match status" value="1"/>
</dbReference>
<dbReference type="InterPro" id="IPR045864">
    <property type="entry name" value="aa-tRNA-synth_II/BPL/LPL"/>
</dbReference>
<sequence>MLVRVVEKPLQYDGRQLSSLFGFRNFGIQGDSIICFRGGCRVELTEMVDLADVRENAPIYSEDMLHFIIEHFDMDLEKTVIRQRLFIAIIKEILESNTGVTFRRSGDDLYQGERKLSVSIATASPVSTMIHTGLNVSSLNTPVPTVGLADLGIPPGEILAMGEIMARAYAEEMKSIRLARCKVRGVG</sequence>
<dbReference type="Proteomes" id="UP000184148">
    <property type="component" value="Unassembled WGS sequence"/>
</dbReference>
<keyword evidence="2" id="KW-1185">Reference proteome</keyword>
<evidence type="ECO:0008006" key="3">
    <source>
        <dbReference type="Google" id="ProtNLM"/>
    </source>
</evidence>
<proteinExistence type="predicted"/>
<dbReference type="RefSeq" id="WP_073234608.1">
    <property type="nucleotide sequence ID" value="NZ_FQUY01000001.1"/>
</dbReference>
<dbReference type="EMBL" id="FQUY01000001">
    <property type="protein sequence ID" value="SHE38027.1"/>
    <property type="molecule type" value="Genomic_DNA"/>
</dbReference>
<organism evidence="1 2">
    <name type="scientific">Desulforamulus putei DSM 12395</name>
    <dbReference type="NCBI Taxonomy" id="1121429"/>
    <lineage>
        <taxon>Bacteria</taxon>
        <taxon>Bacillati</taxon>
        <taxon>Bacillota</taxon>
        <taxon>Clostridia</taxon>
        <taxon>Eubacteriales</taxon>
        <taxon>Peptococcaceae</taxon>
        <taxon>Desulforamulus</taxon>
    </lineage>
</organism>
<dbReference type="PIRSF" id="PIRSF006503">
    <property type="entry name" value="UCP006503"/>
    <property type="match status" value="1"/>
</dbReference>
<dbReference type="GO" id="GO:0016740">
    <property type="term" value="F:transferase activity"/>
    <property type="evidence" value="ECO:0007669"/>
    <property type="project" value="UniProtKB-ARBA"/>
</dbReference>
<dbReference type="GO" id="GO:0140096">
    <property type="term" value="F:catalytic activity, acting on a protein"/>
    <property type="evidence" value="ECO:0007669"/>
    <property type="project" value="UniProtKB-ARBA"/>
</dbReference>